<dbReference type="EMBL" id="CM042884">
    <property type="protein sequence ID" value="KAI4367958.1"/>
    <property type="molecule type" value="Genomic_DNA"/>
</dbReference>
<protein>
    <submittedName>
        <fullName evidence="1">Uncharacterized protein</fullName>
    </submittedName>
</protein>
<name>A0ACB9QP15_9MYRT</name>
<gene>
    <name evidence="1" type="ORF">MLD38_016579</name>
</gene>
<evidence type="ECO:0000313" key="2">
    <source>
        <dbReference type="Proteomes" id="UP001057402"/>
    </source>
</evidence>
<accession>A0ACB9QP15</accession>
<comment type="caution">
    <text evidence="1">The sequence shown here is derived from an EMBL/GenBank/DDBJ whole genome shotgun (WGS) entry which is preliminary data.</text>
</comment>
<organism evidence="1 2">
    <name type="scientific">Melastoma candidum</name>
    <dbReference type="NCBI Taxonomy" id="119954"/>
    <lineage>
        <taxon>Eukaryota</taxon>
        <taxon>Viridiplantae</taxon>
        <taxon>Streptophyta</taxon>
        <taxon>Embryophyta</taxon>
        <taxon>Tracheophyta</taxon>
        <taxon>Spermatophyta</taxon>
        <taxon>Magnoliopsida</taxon>
        <taxon>eudicotyledons</taxon>
        <taxon>Gunneridae</taxon>
        <taxon>Pentapetalae</taxon>
        <taxon>rosids</taxon>
        <taxon>malvids</taxon>
        <taxon>Myrtales</taxon>
        <taxon>Melastomataceae</taxon>
        <taxon>Melastomatoideae</taxon>
        <taxon>Melastomateae</taxon>
        <taxon>Melastoma</taxon>
    </lineage>
</organism>
<proteinExistence type="predicted"/>
<evidence type="ECO:0000313" key="1">
    <source>
        <dbReference type="EMBL" id="KAI4367958.1"/>
    </source>
</evidence>
<reference evidence="2" key="1">
    <citation type="journal article" date="2023" name="Front. Plant Sci.">
        <title>Chromosomal-level genome assembly of Melastoma candidum provides insights into trichome evolution.</title>
        <authorList>
            <person name="Zhong Y."/>
            <person name="Wu W."/>
            <person name="Sun C."/>
            <person name="Zou P."/>
            <person name="Liu Y."/>
            <person name="Dai S."/>
            <person name="Zhou R."/>
        </authorList>
    </citation>
    <scope>NUCLEOTIDE SEQUENCE [LARGE SCALE GENOMIC DNA]</scope>
</reference>
<dbReference type="Proteomes" id="UP001057402">
    <property type="component" value="Chromosome 5"/>
</dbReference>
<keyword evidence="2" id="KW-1185">Reference proteome</keyword>
<sequence length="429" mass="48794">MERYKFIKEVGDGTFGSVWRAINKLSGEVKKYFSLEECVNLREVKSLRKMNHPNIVKLKEVIRENDILYFVFEYMDCNLYQLMKDRDTVFPETEIRNWCFQVFHGLAYMHERGYFHRDLKPENLLVTKETIKVADFGLAREMNSQPPFTEYVSTSWYRAPEVLLQSHIYGSKVDMWAMGAIMAELYNLRPIFPGSSLKAILVCCLSFRNEPDEICKICGVLGNPTLDTWHEGLQLANSINYQLPQFSGVDLAALIPSACIDAVSLIKALFSCSFVSPSVCGIHARGQQQLRRFNILTFCCFLVDGRNQLIYQNGSSWSPATIATAKCVQRKLNMANEDSKRSDKLENASVRAPRYRPPGNRSPSSVLKDNKARGLTNVAEKMRSMSISAPKESVRRQVPHPIKAGGWRSGLRRSGEMQHSCPLLRKVPG</sequence>